<comment type="caution">
    <text evidence="2">The sequence shown here is derived from an EMBL/GenBank/DDBJ whole genome shotgun (WGS) entry which is preliminary data.</text>
</comment>
<organism evidence="2 3">
    <name type="scientific">Oceanospirillum multiglobuliferum</name>
    <dbReference type="NCBI Taxonomy" id="64969"/>
    <lineage>
        <taxon>Bacteria</taxon>
        <taxon>Pseudomonadati</taxon>
        <taxon>Pseudomonadota</taxon>
        <taxon>Gammaproteobacteria</taxon>
        <taxon>Oceanospirillales</taxon>
        <taxon>Oceanospirillaceae</taxon>
        <taxon>Oceanospirillum</taxon>
    </lineage>
</organism>
<protein>
    <recommendedName>
        <fullName evidence="1">Polymerase beta nucleotidyltransferase domain-containing protein</fullName>
    </recommendedName>
</protein>
<name>A0A1T4QKM2_9GAMM</name>
<dbReference type="AlphaFoldDB" id="A0A1T4QKM2"/>
<dbReference type="Gene3D" id="3.30.460.10">
    <property type="entry name" value="Beta Polymerase, domain 2"/>
    <property type="match status" value="1"/>
</dbReference>
<dbReference type="InterPro" id="IPR043519">
    <property type="entry name" value="NT_sf"/>
</dbReference>
<sequence length="140" mass="15755">MISDAQLNTAVTQLQQDIPELLAVYLFGSQASGKAKPDSDIDLAVYHSGQLDVVALWEIGCTLANQLNRDVDLIDFNQASTVLQHQILSRGRRLWAKDHQADIYEIAVLKMKRELDARRAPVLERIVKTGRVYAKDHDDD</sequence>
<dbReference type="SUPFAM" id="SSF81301">
    <property type="entry name" value="Nucleotidyltransferase"/>
    <property type="match status" value="1"/>
</dbReference>
<dbReference type="RefSeq" id="WP_078745505.1">
    <property type="nucleotide sequence ID" value="NZ_FUXG01000012.1"/>
</dbReference>
<accession>A0A1T4QKM2</accession>
<gene>
    <name evidence="2" type="ORF">BTE48_03025</name>
</gene>
<dbReference type="InterPro" id="IPR041633">
    <property type="entry name" value="Polbeta"/>
</dbReference>
<reference evidence="2 3" key="1">
    <citation type="submission" date="2017-01" db="EMBL/GenBank/DDBJ databases">
        <title>Genome Sequencing of a Marine Spirillum, Oceanospirillum multiglobuliferum ATCC 33336, from Japan.</title>
        <authorList>
            <person name="Carney J.G."/>
            <person name="Trachtenberg A.M."/>
            <person name="Rheaume B.A."/>
            <person name="Linnane J.D."/>
            <person name="Pitts N.L."/>
            <person name="Mykles D.L."/>
            <person name="Maclea K.S."/>
        </authorList>
    </citation>
    <scope>NUCLEOTIDE SEQUENCE [LARGE SCALE GENOMIC DNA]</scope>
    <source>
        <strain evidence="2 3">ATCC 33336</strain>
    </source>
</reference>
<evidence type="ECO:0000259" key="1">
    <source>
        <dbReference type="Pfam" id="PF18765"/>
    </source>
</evidence>
<dbReference type="PANTHER" id="PTHR43852">
    <property type="entry name" value="NUCLEOTIDYLTRANSFERASE"/>
    <property type="match status" value="1"/>
</dbReference>
<dbReference type="Pfam" id="PF18765">
    <property type="entry name" value="Polbeta"/>
    <property type="match status" value="1"/>
</dbReference>
<dbReference type="Proteomes" id="UP000191418">
    <property type="component" value="Unassembled WGS sequence"/>
</dbReference>
<proteinExistence type="predicted"/>
<dbReference type="OrthoDB" id="9793109at2"/>
<evidence type="ECO:0000313" key="3">
    <source>
        <dbReference type="Proteomes" id="UP000191418"/>
    </source>
</evidence>
<dbReference type="InterPro" id="IPR052930">
    <property type="entry name" value="TA_antitoxin_MntA"/>
</dbReference>
<dbReference type="NCBIfam" id="NF047752">
    <property type="entry name" value="MntA_antitoxin"/>
    <property type="match status" value="1"/>
</dbReference>
<feature type="domain" description="Polymerase beta nucleotidyltransferase" evidence="1">
    <location>
        <begin position="16"/>
        <end position="99"/>
    </location>
</feature>
<dbReference type="CDD" id="cd05403">
    <property type="entry name" value="NT_KNTase_like"/>
    <property type="match status" value="1"/>
</dbReference>
<evidence type="ECO:0000313" key="2">
    <source>
        <dbReference type="EMBL" id="OPX56416.1"/>
    </source>
</evidence>
<dbReference type="PANTHER" id="PTHR43852:SF2">
    <property type="entry name" value="PROTEIN ADENYLYLTRANSFERASE MNTA"/>
    <property type="match status" value="1"/>
</dbReference>
<dbReference type="STRING" id="64969.SAMN02745127_01911"/>
<keyword evidence="3" id="KW-1185">Reference proteome</keyword>
<dbReference type="EMBL" id="MTSM01000003">
    <property type="protein sequence ID" value="OPX56416.1"/>
    <property type="molecule type" value="Genomic_DNA"/>
</dbReference>